<keyword evidence="8" id="KW-1185">Reference proteome</keyword>
<dbReference type="InterPro" id="IPR001789">
    <property type="entry name" value="Sig_transdc_resp-reg_receiver"/>
</dbReference>
<dbReference type="SUPFAM" id="SSF52172">
    <property type="entry name" value="CheY-like"/>
    <property type="match status" value="1"/>
</dbReference>
<accession>A0A1H3VXI1</accession>
<dbReference type="InterPro" id="IPR004358">
    <property type="entry name" value="Sig_transdc_His_kin-like_C"/>
</dbReference>
<dbReference type="InterPro" id="IPR003594">
    <property type="entry name" value="HATPase_dom"/>
</dbReference>
<keyword evidence="7" id="KW-0418">Kinase</keyword>
<dbReference type="InterPro" id="IPR005467">
    <property type="entry name" value="His_kinase_dom"/>
</dbReference>
<feature type="domain" description="Response regulatory" evidence="6">
    <location>
        <begin position="14"/>
        <end position="126"/>
    </location>
</feature>
<reference evidence="7 8" key="1">
    <citation type="submission" date="2016-10" db="EMBL/GenBank/DDBJ databases">
        <authorList>
            <person name="de Groot N.N."/>
        </authorList>
    </citation>
    <scope>NUCLEOTIDE SEQUENCE [LARGE SCALE GENOMIC DNA]</scope>
    <source>
        <strain evidence="7 8">DSM 7343</strain>
    </source>
</reference>
<keyword evidence="3 4" id="KW-0597">Phosphoprotein</keyword>
<evidence type="ECO:0000256" key="4">
    <source>
        <dbReference type="PROSITE-ProRule" id="PRU00169"/>
    </source>
</evidence>
<dbReference type="OrthoDB" id="5342753at2"/>
<comment type="catalytic activity">
    <reaction evidence="1">
        <text>ATP + protein L-histidine = ADP + protein N-phospho-L-histidine.</text>
        <dbReference type="EC" id="2.7.13.3"/>
    </reaction>
</comment>
<dbReference type="SUPFAM" id="SSF55874">
    <property type="entry name" value="ATPase domain of HSP90 chaperone/DNA topoisomerase II/histidine kinase"/>
    <property type="match status" value="1"/>
</dbReference>
<dbReference type="RefSeq" id="WP_092344197.1">
    <property type="nucleotide sequence ID" value="NZ_FNQN01000001.1"/>
</dbReference>
<evidence type="ECO:0000256" key="2">
    <source>
        <dbReference type="ARBA" id="ARBA00012438"/>
    </source>
</evidence>
<dbReference type="PANTHER" id="PTHR43547">
    <property type="entry name" value="TWO-COMPONENT HISTIDINE KINASE"/>
    <property type="match status" value="1"/>
</dbReference>
<evidence type="ECO:0000313" key="7">
    <source>
        <dbReference type="EMBL" id="SDZ79450.1"/>
    </source>
</evidence>
<dbReference type="Proteomes" id="UP000199409">
    <property type="component" value="Unassembled WGS sequence"/>
</dbReference>
<dbReference type="Pfam" id="PF00072">
    <property type="entry name" value="Response_reg"/>
    <property type="match status" value="1"/>
</dbReference>
<protein>
    <recommendedName>
        <fullName evidence="2">histidine kinase</fullName>
        <ecNumber evidence="2">2.7.13.3</ecNumber>
    </recommendedName>
</protein>
<dbReference type="Pfam" id="PF02518">
    <property type="entry name" value="HATPase_c"/>
    <property type="match status" value="1"/>
</dbReference>
<organism evidence="7 8">
    <name type="scientific">Desulfuromusa kysingii</name>
    <dbReference type="NCBI Taxonomy" id="37625"/>
    <lineage>
        <taxon>Bacteria</taxon>
        <taxon>Pseudomonadati</taxon>
        <taxon>Thermodesulfobacteriota</taxon>
        <taxon>Desulfuromonadia</taxon>
        <taxon>Desulfuromonadales</taxon>
        <taxon>Geopsychrobacteraceae</taxon>
        <taxon>Desulfuromusa</taxon>
    </lineage>
</organism>
<evidence type="ECO:0000256" key="3">
    <source>
        <dbReference type="ARBA" id="ARBA00022553"/>
    </source>
</evidence>
<dbReference type="Pfam" id="PF00512">
    <property type="entry name" value="HisKA"/>
    <property type="match status" value="1"/>
</dbReference>
<dbReference type="EMBL" id="FNQN01000001">
    <property type="protein sequence ID" value="SDZ79450.1"/>
    <property type="molecule type" value="Genomic_DNA"/>
</dbReference>
<dbReference type="InterPro" id="IPR003661">
    <property type="entry name" value="HisK_dim/P_dom"/>
</dbReference>
<dbReference type="Gene3D" id="3.40.50.2300">
    <property type="match status" value="1"/>
</dbReference>
<dbReference type="SMART" id="SM00448">
    <property type="entry name" value="REC"/>
    <property type="match status" value="1"/>
</dbReference>
<dbReference type="AlphaFoldDB" id="A0A1H3VXI1"/>
<dbReference type="PRINTS" id="PR00344">
    <property type="entry name" value="BCTRLSENSOR"/>
</dbReference>
<dbReference type="PROSITE" id="PS50109">
    <property type="entry name" value="HIS_KIN"/>
    <property type="match status" value="1"/>
</dbReference>
<dbReference type="InterPro" id="IPR036890">
    <property type="entry name" value="HATPase_C_sf"/>
</dbReference>
<dbReference type="CDD" id="cd00082">
    <property type="entry name" value="HisKA"/>
    <property type="match status" value="1"/>
</dbReference>
<name>A0A1H3VXI1_9BACT</name>
<dbReference type="Gene3D" id="1.10.287.130">
    <property type="match status" value="1"/>
</dbReference>
<evidence type="ECO:0000259" key="6">
    <source>
        <dbReference type="PROSITE" id="PS50110"/>
    </source>
</evidence>
<proteinExistence type="predicted"/>
<evidence type="ECO:0000313" key="8">
    <source>
        <dbReference type="Proteomes" id="UP000199409"/>
    </source>
</evidence>
<dbReference type="Gene3D" id="3.30.565.10">
    <property type="entry name" value="Histidine kinase-like ATPase, C-terminal domain"/>
    <property type="match status" value="1"/>
</dbReference>
<dbReference type="CDD" id="cd00075">
    <property type="entry name" value="HATPase"/>
    <property type="match status" value="1"/>
</dbReference>
<dbReference type="SMART" id="SM00387">
    <property type="entry name" value="HATPase_c"/>
    <property type="match status" value="1"/>
</dbReference>
<dbReference type="STRING" id="37625.SAMN05660420_00342"/>
<feature type="modified residue" description="4-aspartylphosphate" evidence="4">
    <location>
        <position position="61"/>
    </location>
</feature>
<gene>
    <name evidence="7" type="ORF">SAMN05660420_00342</name>
</gene>
<dbReference type="InterPro" id="IPR011006">
    <property type="entry name" value="CheY-like_superfamily"/>
</dbReference>
<keyword evidence="7" id="KW-0808">Transferase</keyword>
<evidence type="ECO:0000259" key="5">
    <source>
        <dbReference type="PROSITE" id="PS50109"/>
    </source>
</evidence>
<evidence type="ECO:0000256" key="1">
    <source>
        <dbReference type="ARBA" id="ARBA00000085"/>
    </source>
</evidence>
<dbReference type="PROSITE" id="PS50110">
    <property type="entry name" value="RESPONSE_REGULATORY"/>
    <property type="match status" value="1"/>
</dbReference>
<dbReference type="GO" id="GO:0000155">
    <property type="term" value="F:phosphorelay sensor kinase activity"/>
    <property type="evidence" value="ECO:0007669"/>
    <property type="project" value="InterPro"/>
</dbReference>
<dbReference type="SMART" id="SM00388">
    <property type="entry name" value="HisKA"/>
    <property type="match status" value="1"/>
</dbReference>
<dbReference type="EC" id="2.7.13.3" evidence="2"/>
<dbReference type="PANTHER" id="PTHR43547:SF2">
    <property type="entry name" value="HYBRID SIGNAL TRANSDUCTION HISTIDINE KINASE C"/>
    <property type="match status" value="1"/>
</dbReference>
<feature type="domain" description="Histidine kinase" evidence="5">
    <location>
        <begin position="151"/>
        <end position="370"/>
    </location>
</feature>
<sequence length="370" mass="41137">MTFANRNQRPQQKSLLCVDDEPIIRELCVDVLSDYHVLEAKDGLEAEKILKTLEVDIVLSDVKMPNLDGLGLLKSIKEQYPDQAVILMTGYSDQDLILQALKAGADDFINKPINILQLSTTVEKVFEKQKIRQELADLKRTEQLKNNFLGLISHKLKTPATAISLFIQNIAEGIESPEDENFQQMITMVQAETAHLEQLIQDLLYFSEATLTEETSTLEAVDLGALADRVSLSLQTAALHSGVTLETNIDPHLAQKPLMLNAQRISFAIRALLDNAIKFTPKGGAIQLTAKVDQQQITLLIKDDGIGISQQELAKIFNKFYQIDPEHTGQVRGFGLGLYYAREFIRSMGGQVYVESQPGQGATATIEFPL</sequence>